<name>A0AC59Y7I8_RANTA</name>
<proteinExistence type="predicted"/>
<dbReference type="Proteomes" id="UP001162501">
    <property type="component" value="Chromosome 10"/>
</dbReference>
<evidence type="ECO:0000313" key="1">
    <source>
        <dbReference type="EMBL" id="CAM9433376.1"/>
    </source>
</evidence>
<protein>
    <submittedName>
        <fullName evidence="1">Uncharacterized protein</fullName>
    </submittedName>
</protein>
<accession>A0AC59Y7I8</accession>
<reference evidence="1" key="1">
    <citation type="submission" date="2023-05" db="EMBL/GenBank/DDBJ databases">
        <authorList>
            <consortium name="ELIXIR-Norway"/>
        </authorList>
    </citation>
    <scope>NUCLEOTIDE SEQUENCE</scope>
</reference>
<evidence type="ECO:0000313" key="2">
    <source>
        <dbReference type="Proteomes" id="UP001162501"/>
    </source>
</evidence>
<organism evidence="1 2">
    <name type="scientific">Rangifer tarandus platyrhynchus</name>
    <name type="common">Svalbard reindeer</name>
    <dbReference type="NCBI Taxonomy" id="3082113"/>
    <lineage>
        <taxon>Eukaryota</taxon>
        <taxon>Metazoa</taxon>
        <taxon>Chordata</taxon>
        <taxon>Craniata</taxon>
        <taxon>Vertebrata</taxon>
        <taxon>Euteleostomi</taxon>
        <taxon>Mammalia</taxon>
        <taxon>Eutheria</taxon>
        <taxon>Laurasiatheria</taxon>
        <taxon>Artiodactyla</taxon>
        <taxon>Ruminantia</taxon>
        <taxon>Pecora</taxon>
        <taxon>Cervidae</taxon>
        <taxon>Odocoileinae</taxon>
        <taxon>Rangifer</taxon>
    </lineage>
</organism>
<sequence>MERMSNITEFILLGLTQNPGLQTLLFAVFLIIYVITLAGNLLISLTIFTSPALSSPMYYFLSYLSMIDGFYSSSIAPKLIFDLVSGKSTISFSGCMTQIFAEHFFAGAEMVLLTVMAYDRYVAICKPPHYMTVMSRPVPCLLLLGVAWTGGFLHASVQILFTVRLPFCGPNVIDHFMCDLYPLLKLVCVDTHILGLFVAANSGFICLLNLLLLLVSYVVILCSLKNGSLEGRRRALSTCVSHITVVVLFFMSCVFVYLRPVATLPIDKAVAVFYTMVAPMLNPLIYTLRNAEVRRAMKKLWRKKVTADSD</sequence>
<reference evidence="1" key="2">
    <citation type="submission" date="2025-03" db="EMBL/GenBank/DDBJ databases">
        <authorList>
            <consortium name="ELIXIR-Norway"/>
            <consortium name="Elixir Norway"/>
        </authorList>
    </citation>
    <scope>NUCLEOTIDE SEQUENCE</scope>
</reference>
<gene>
    <name evidence="1" type="ORF">MRATA1EN22A_LOCUS2455</name>
</gene>
<dbReference type="EMBL" id="OX596094">
    <property type="protein sequence ID" value="CAM9433376.1"/>
    <property type="molecule type" value="Genomic_DNA"/>
</dbReference>